<accession>A0AA88EH29</accession>
<proteinExistence type="predicted"/>
<comment type="caution">
    <text evidence="1">The sequence shown here is derived from an EMBL/GenBank/DDBJ whole genome shotgun (WGS) entry which is preliminary data.</text>
</comment>
<evidence type="ECO:0000313" key="2">
    <source>
        <dbReference type="EMBL" id="GMN74674.1"/>
    </source>
</evidence>
<keyword evidence="5" id="KW-1185">Reference proteome</keyword>
<dbReference type="EMBL" id="BTGU01013548">
    <property type="protein sequence ID" value="GMN74666.1"/>
    <property type="molecule type" value="Genomic_DNA"/>
</dbReference>
<organism evidence="1 5">
    <name type="scientific">Ficus carica</name>
    <name type="common">Common fig</name>
    <dbReference type="NCBI Taxonomy" id="3494"/>
    <lineage>
        <taxon>Eukaryota</taxon>
        <taxon>Viridiplantae</taxon>
        <taxon>Streptophyta</taxon>
        <taxon>Embryophyta</taxon>
        <taxon>Tracheophyta</taxon>
        <taxon>Spermatophyta</taxon>
        <taxon>Magnoliopsida</taxon>
        <taxon>eudicotyledons</taxon>
        <taxon>Gunneridae</taxon>
        <taxon>Pentapetalae</taxon>
        <taxon>rosids</taxon>
        <taxon>fabids</taxon>
        <taxon>Rosales</taxon>
        <taxon>Moraceae</taxon>
        <taxon>Ficeae</taxon>
        <taxon>Ficus</taxon>
    </lineage>
</organism>
<dbReference type="EMBL" id="BTGU01013549">
    <property type="protein sequence ID" value="GMN74674.1"/>
    <property type="molecule type" value="Genomic_DNA"/>
</dbReference>
<sequence>MTNHPFPFSPHSAVTSIRISTITPPCCYAATSSYKAIVVPLSRSVSTSSNEVPRYLIASIEVLA</sequence>
<dbReference type="AlphaFoldDB" id="A0AA88EH29"/>
<dbReference type="EMBL" id="BTGU01013551">
    <property type="protein sequence ID" value="GMN74688.1"/>
    <property type="molecule type" value="Genomic_DNA"/>
</dbReference>
<name>A0AA88EH29_FICCA</name>
<evidence type="ECO:0000313" key="5">
    <source>
        <dbReference type="Proteomes" id="UP001187192"/>
    </source>
</evidence>
<evidence type="ECO:0000313" key="4">
    <source>
        <dbReference type="EMBL" id="GMN74688.1"/>
    </source>
</evidence>
<evidence type="ECO:0000313" key="3">
    <source>
        <dbReference type="EMBL" id="GMN74682.1"/>
    </source>
</evidence>
<dbReference type="EMBL" id="BTGU01013550">
    <property type="protein sequence ID" value="GMN74682.1"/>
    <property type="molecule type" value="Genomic_DNA"/>
</dbReference>
<evidence type="ECO:0000313" key="1">
    <source>
        <dbReference type="EMBL" id="GMN74666.1"/>
    </source>
</evidence>
<dbReference type="Proteomes" id="UP001187192">
    <property type="component" value="Unassembled WGS sequence"/>
</dbReference>
<gene>
    <name evidence="1" type="ORF">TIFTF001_053892</name>
    <name evidence="2" type="ORF">TIFTF001_053893</name>
    <name evidence="3" type="ORF">TIFTF001_053897</name>
    <name evidence="4" type="ORF">TIFTF001_053898</name>
</gene>
<protein>
    <submittedName>
        <fullName evidence="1">Uncharacterized protein</fullName>
    </submittedName>
</protein>
<reference evidence="1" key="1">
    <citation type="submission" date="2023-07" db="EMBL/GenBank/DDBJ databases">
        <title>draft genome sequence of fig (Ficus carica).</title>
        <authorList>
            <person name="Takahashi T."/>
            <person name="Nishimura K."/>
        </authorList>
    </citation>
    <scope>NUCLEOTIDE SEQUENCE</scope>
</reference>